<evidence type="ECO:0000313" key="2">
    <source>
        <dbReference type="Proteomes" id="UP000515563"/>
    </source>
</evidence>
<sequence length="310" mass="34456">MNKRLTTIAAERGGWFSRADALAANYSDSQIRLRPRTKQWRRLCRDVYVETKAPPDGELPWERTSRFHLLMAHAVMQRMTGDVLLSHQSATLVHGLPTWGMGFGRVQVTRATGRARSDRSVQVHRSALGPDDICELSGLRRTTAARAVAETTCTTSYEVGVALADAALQKGLVTKDQLIEMAKRIQHWPGAPAARAAAEFADGKSESVGESRLRVLMANRGLPEPELQVEIRDIGGRLLGRVDFLVQKSLIVEFDGARKYGSAKDLVAEKWREDRLRERGYGVIRVGWPDLDLPDITGRRLHQALARSAA</sequence>
<accession>A0A7G6X303</accession>
<evidence type="ECO:0000313" key="1">
    <source>
        <dbReference type="EMBL" id="QNE20618.1"/>
    </source>
</evidence>
<name>A0A7G6X303_9ACTN</name>
<proteinExistence type="predicted"/>
<keyword evidence="2" id="KW-1185">Reference proteome</keyword>
<dbReference type="RefSeq" id="WP_185443012.1">
    <property type="nucleotide sequence ID" value="NZ_CP043661.1"/>
</dbReference>
<gene>
    <name evidence="1" type="ORF">F1D05_25285</name>
</gene>
<evidence type="ECO:0008006" key="3">
    <source>
        <dbReference type="Google" id="ProtNLM"/>
    </source>
</evidence>
<organism evidence="1 2">
    <name type="scientific">Kribbella qitaiheensis</name>
    <dbReference type="NCBI Taxonomy" id="1544730"/>
    <lineage>
        <taxon>Bacteria</taxon>
        <taxon>Bacillati</taxon>
        <taxon>Actinomycetota</taxon>
        <taxon>Actinomycetes</taxon>
        <taxon>Propionibacteriales</taxon>
        <taxon>Kribbellaceae</taxon>
        <taxon>Kribbella</taxon>
    </lineage>
</organism>
<dbReference type="KEGG" id="kqi:F1D05_25285"/>
<dbReference type="EMBL" id="CP043661">
    <property type="protein sequence ID" value="QNE20618.1"/>
    <property type="molecule type" value="Genomic_DNA"/>
</dbReference>
<protein>
    <recommendedName>
        <fullName evidence="3">DUF559 domain-containing protein</fullName>
    </recommendedName>
</protein>
<dbReference type="Proteomes" id="UP000515563">
    <property type="component" value="Chromosome"/>
</dbReference>
<dbReference type="AlphaFoldDB" id="A0A7G6X303"/>
<reference evidence="1 2" key="2">
    <citation type="journal article" date="2020" name="Microbiol. Resour. Announc.">
        <title>Antarctic desert soil bacteria exhibit high novel natural product potential, evaluated through long-read genome sequencing and comparative genomics.</title>
        <authorList>
            <person name="Benaud N."/>
            <person name="Edwards R.J."/>
            <person name="Amos T.G."/>
            <person name="D'Agostino P.M."/>
            <person name="Gutierrez-Chavez C."/>
            <person name="Montgomery K."/>
            <person name="Nicetic I."/>
            <person name="Ferrari B.C."/>
        </authorList>
    </citation>
    <scope>NUCLEOTIDE SEQUENCE [LARGE SCALE GENOMIC DNA]</scope>
    <source>
        <strain evidence="1 2">SPB151</strain>
    </source>
</reference>
<reference evidence="2" key="1">
    <citation type="submission" date="2019-09" db="EMBL/GenBank/DDBJ databases">
        <title>Antimicrobial potential of Antarctic Bacteria.</title>
        <authorList>
            <person name="Benaud N."/>
            <person name="Edwards R.J."/>
            <person name="Ferrari B.C."/>
        </authorList>
    </citation>
    <scope>NUCLEOTIDE SEQUENCE [LARGE SCALE GENOMIC DNA]</scope>
    <source>
        <strain evidence="2">SPB151</strain>
    </source>
</reference>